<dbReference type="Pfam" id="PF04542">
    <property type="entry name" value="Sigma70_r2"/>
    <property type="match status" value="1"/>
</dbReference>
<dbReference type="InterPro" id="IPR013325">
    <property type="entry name" value="RNA_pol_sigma_r2"/>
</dbReference>
<dbReference type="Proteomes" id="UP000464754">
    <property type="component" value="Chromosome"/>
</dbReference>
<dbReference type="GO" id="GO:0003677">
    <property type="term" value="F:DNA binding"/>
    <property type="evidence" value="ECO:0007669"/>
    <property type="project" value="UniProtKB-KW"/>
</dbReference>
<dbReference type="SUPFAM" id="SSF88946">
    <property type="entry name" value="Sigma2 domain of RNA polymerase sigma factors"/>
    <property type="match status" value="1"/>
</dbReference>
<evidence type="ECO:0000256" key="2">
    <source>
        <dbReference type="ARBA" id="ARBA00023015"/>
    </source>
</evidence>
<dbReference type="InterPro" id="IPR036388">
    <property type="entry name" value="WH-like_DNA-bd_sf"/>
</dbReference>
<dbReference type="GO" id="GO:0016987">
    <property type="term" value="F:sigma factor activity"/>
    <property type="evidence" value="ECO:0007669"/>
    <property type="project" value="UniProtKB-KW"/>
</dbReference>
<keyword evidence="5" id="KW-0804">Transcription</keyword>
<evidence type="ECO:0000256" key="5">
    <source>
        <dbReference type="ARBA" id="ARBA00023163"/>
    </source>
</evidence>
<dbReference type="Pfam" id="PF08281">
    <property type="entry name" value="Sigma70_r4_2"/>
    <property type="match status" value="1"/>
</dbReference>
<dbReference type="InterPro" id="IPR039425">
    <property type="entry name" value="RNA_pol_sigma-70-like"/>
</dbReference>
<dbReference type="NCBIfam" id="TIGR02937">
    <property type="entry name" value="sigma70-ECF"/>
    <property type="match status" value="1"/>
</dbReference>
<dbReference type="Gene3D" id="1.10.1740.10">
    <property type="match status" value="1"/>
</dbReference>
<dbReference type="PANTHER" id="PTHR43133:SF8">
    <property type="entry name" value="RNA POLYMERASE SIGMA FACTOR HI_1459-RELATED"/>
    <property type="match status" value="1"/>
</dbReference>
<dbReference type="InterPro" id="IPR013249">
    <property type="entry name" value="RNA_pol_sigma70_r4_t2"/>
</dbReference>
<evidence type="ECO:0000259" key="6">
    <source>
        <dbReference type="Pfam" id="PF04542"/>
    </source>
</evidence>
<name>A0A6N4TH54_9FIRM</name>
<dbReference type="GO" id="GO:0006352">
    <property type="term" value="P:DNA-templated transcription initiation"/>
    <property type="evidence" value="ECO:0007669"/>
    <property type="project" value="InterPro"/>
</dbReference>
<accession>A0A6N4TH54</accession>
<gene>
    <name evidence="8" type="ORF">Aargi30884_06680</name>
</gene>
<evidence type="ECO:0000256" key="4">
    <source>
        <dbReference type="ARBA" id="ARBA00023125"/>
    </source>
</evidence>
<feature type="domain" description="RNA polymerase sigma factor 70 region 4 type 2" evidence="7">
    <location>
        <begin position="102"/>
        <end position="154"/>
    </location>
</feature>
<dbReference type="PANTHER" id="PTHR43133">
    <property type="entry name" value="RNA POLYMERASE ECF-TYPE SIGMA FACTO"/>
    <property type="match status" value="1"/>
</dbReference>
<dbReference type="CDD" id="cd06171">
    <property type="entry name" value="Sigma70_r4"/>
    <property type="match status" value="1"/>
</dbReference>
<evidence type="ECO:0000313" key="9">
    <source>
        <dbReference type="Proteomes" id="UP000464754"/>
    </source>
</evidence>
<dbReference type="InterPro" id="IPR007627">
    <property type="entry name" value="RNA_pol_sigma70_r2"/>
</dbReference>
<dbReference type="Gene3D" id="1.10.10.10">
    <property type="entry name" value="Winged helix-like DNA-binding domain superfamily/Winged helix DNA-binding domain"/>
    <property type="match status" value="1"/>
</dbReference>
<evidence type="ECO:0000256" key="3">
    <source>
        <dbReference type="ARBA" id="ARBA00023082"/>
    </source>
</evidence>
<proteinExistence type="inferred from homology"/>
<evidence type="ECO:0000259" key="7">
    <source>
        <dbReference type="Pfam" id="PF08281"/>
    </source>
</evidence>
<evidence type="ECO:0000313" key="8">
    <source>
        <dbReference type="EMBL" id="BBK21765.1"/>
    </source>
</evidence>
<sequence>MFVKEFETIYFEYYDMVFRYVFSLCKEETWAEEITQEAFFKALKNINSFRGECKLSVWLCQIAKNIFYKEAKKRKRQVDYPLEIIQDANDIKQKIYNKDEMLEIHKLLHKLKEPYKEVFWMRTFGELSFKDIGVIFGKSESWARVTYHRAKMKIKEEIPCDIHVN</sequence>
<keyword evidence="4" id="KW-0238">DNA-binding</keyword>
<dbReference type="AlphaFoldDB" id="A0A6N4TH54"/>
<dbReference type="InterPro" id="IPR014284">
    <property type="entry name" value="RNA_pol_sigma-70_dom"/>
</dbReference>
<organism evidence="8 9">
    <name type="scientific">Amedibacterium intestinale</name>
    <dbReference type="NCBI Taxonomy" id="2583452"/>
    <lineage>
        <taxon>Bacteria</taxon>
        <taxon>Bacillati</taxon>
        <taxon>Bacillota</taxon>
        <taxon>Erysipelotrichia</taxon>
        <taxon>Erysipelotrichales</taxon>
        <taxon>Erysipelotrichaceae</taxon>
        <taxon>Amedibacterium</taxon>
    </lineage>
</organism>
<dbReference type="InterPro" id="IPR013324">
    <property type="entry name" value="RNA_pol_sigma_r3/r4-like"/>
</dbReference>
<keyword evidence="9" id="KW-1185">Reference proteome</keyword>
<dbReference type="SUPFAM" id="SSF88659">
    <property type="entry name" value="Sigma3 and sigma4 domains of RNA polymerase sigma factors"/>
    <property type="match status" value="1"/>
</dbReference>
<comment type="similarity">
    <text evidence="1">Belongs to the sigma-70 factor family. ECF subfamily.</text>
</comment>
<dbReference type="KEGG" id="aarg:Aargi30884_06680"/>
<keyword evidence="2" id="KW-0805">Transcription regulation</keyword>
<dbReference type="EMBL" id="AP019695">
    <property type="protein sequence ID" value="BBK21765.1"/>
    <property type="molecule type" value="Genomic_DNA"/>
</dbReference>
<evidence type="ECO:0000256" key="1">
    <source>
        <dbReference type="ARBA" id="ARBA00010641"/>
    </source>
</evidence>
<reference evidence="9" key="1">
    <citation type="submission" date="2019-05" db="EMBL/GenBank/DDBJ databases">
        <title>Complete genome sequencing of Absiella argi strain JCM 30884.</title>
        <authorList>
            <person name="Sakamoto M."/>
            <person name="Murakami T."/>
            <person name="Mori H."/>
        </authorList>
    </citation>
    <scope>NUCLEOTIDE SEQUENCE [LARGE SCALE GENOMIC DNA]</scope>
    <source>
        <strain evidence="9">JCM 30884</strain>
    </source>
</reference>
<keyword evidence="3" id="KW-0731">Sigma factor</keyword>
<feature type="domain" description="RNA polymerase sigma-70 region 2" evidence="6">
    <location>
        <begin position="12"/>
        <end position="76"/>
    </location>
</feature>
<protein>
    <submittedName>
        <fullName evidence="8">RNA polymerase subunit sigma</fullName>
    </submittedName>
</protein>